<organism evidence="2 3">
    <name type="scientific">Araneus ventricosus</name>
    <name type="common">Orbweaver spider</name>
    <name type="synonym">Epeira ventricosa</name>
    <dbReference type="NCBI Taxonomy" id="182803"/>
    <lineage>
        <taxon>Eukaryota</taxon>
        <taxon>Metazoa</taxon>
        <taxon>Ecdysozoa</taxon>
        <taxon>Arthropoda</taxon>
        <taxon>Chelicerata</taxon>
        <taxon>Arachnida</taxon>
        <taxon>Araneae</taxon>
        <taxon>Araneomorphae</taxon>
        <taxon>Entelegynae</taxon>
        <taxon>Araneoidea</taxon>
        <taxon>Araneidae</taxon>
        <taxon>Araneus</taxon>
    </lineage>
</organism>
<accession>A0A4Y2LBI9</accession>
<evidence type="ECO:0000313" key="3">
    <source>
        <dbReference type="Proteomes" id="UP000499080"/>
    </source>
</evidence>
<evidence type="ECO:0000313" key="2">
    <source>
        <dbReference type="EMBL" id="GBN11530.1"/>
    </source>
</evidence>
<name>A0A4Y2LBI9_ARAVE</name>
<protein>
    <submittedName>
        <fullName evidence="2">Uncharacterized protein</fullName>
    </submittedName>
</protein>
<keyword evidence="3" id="KW-1185">Reference proteome</keyword>
<feature type="compositionally biased region" description="Basic and acidic residues" evidence="1">
    <location>
        <begin position="73"/>
        <end position="87"/>
    </location>
</feature>
<gene>
    <name evidence="2" type="ORF">AVEN_237837_1</name>
</gene>
<comment type="caution">
    <text evidence="2">The sequence shown here is derived from an EMBL/GenBank/DDBJ whole genome shotgun (WGS) entry which is preliminary data.</text>
</comment>
<evidence type="ECO:0000256" key="1">
    <source>
        <dbReference type="SAM" id="MobiDB-lite"/>
    </source>
</evidence>
<dbReference type="AlphaFoldDB" id="A0A4Y2LBI9"/>
<dbReference type="EMBL" id="BGPR01005587">
    <property type="protein sequence ID" value="GBN11530.1"/>
    <property type="molecule type" value="Genomic_DNA"/>
</dbReference>
<dbReference type="Proteomes" id="UP000499080">
    <property type="component" value="Unassembled WGS sequence"/>
</dbReference>
<feature type="region of interest" description="Disordered" evidence="1">
    <location>
        <begin position="72"/>
        <end position="94"/>
    </location>
</feature>
<sequence length="94" mass="10646">MSRCLHTSSPGRIFRNLEICPFGVQPHSIRIFHSKNLSILLLPFSTPSADNWALHLKFSVDEDIHLCQGNRRPSYDTKAVDSIHPGEMESENSN</sequence>
<reference evidence="2 3" key="1">
    <citation type="journal article" date="2019" name="Sci. Rep.">
        <title>Orb-weaving spider Araneus ventricosus genome elucidates the spidroin gene catalogue.</title>
        <authorList>
            <person name="Kono N."/>
            <person name="Nakamura H."/>
            <person name="Ohtoshi R."/>
            <person name="Moran D.A.P."/>
            <person name="Shinohara A."/>
            <person name="Yoshida Y."/>
            <person name="Fujiwara M."/>
            <person name="Mori M."/>
            <person name="Tomita M."/>
            <person name="Arakawa K."/>
        </authorList>
    </citation>
    <scope>NUCLEOTIDE SEQUENCE [LARGE SCALE GENOMIC DNA]</scope>
</reference>
<proteinExistence type="predicted"/>